<comment type="caution">
    <text evidence="5">The sequence shown here is derived from an EMBL/GenBank/DDBJ whole genome shotgun (WGS) entry which is preliminary data.</text>
</comment>
<evidence type="ECO:0000256" key="1">
    <source>
        <dbReference type="ARBA" id="ARBA00023015"/>
    </source>
</evidence>
<sequence length="395" mass="42495">MRCGNVALVARRPQPADGRRFTARAACSSFRAYGRAQTRHQGTRKPIVSRPASQRPTSFDIAYRAGVSQPTVSRALRGSTSVSAETRARIEAIARELGYAVDKNASSLRSQQSHTLALLFFEDPTADASLINPFFLSMLGWITRHTANAGYDLLISFQQLSGDWHKAYEDSRKADGIILLGYGDYEAYRPRLEQLQAQGTHYVRWGSPEPGDGGATIGCDNRAGGRIATEHLIGHGRRRIAFLGAGDDHYPEFRDRYLGYRDALAAAGVQPDPALQVDAITLEQAGADAVGELFERGVAFDGVVAASDLIAIGAMQALERRGYDVPRAVSVVGFDDIPAAQQASPPLTTVQQDAKAAGEALVATLLDRITGREPPAGPLPVRLIVRGSCGAHTNT</sequence>
<dbReference type="Gene3D" id="3.40.50.2300">
    <property type="match status" value="2"/>
</dbReference>
<dbReference type="InterPro" id="IPR046335">
    <property type="entry name" value="LacI/GalR-like_sensor"/>
</dbReference>
<feature type="domain" description="HTH lacI-type" evidence="4">
    <location>
        <begin position="56"/>
        <end position="110"/>
    </location>
</feature>
<proteinExistence type="predicted"/>
<dbReference type="GO" id="GO:0003700">
    <property type="term" value="F:DNA-binding transcription factor activity"/>
    <property type="evidence" value="ECO:0007669"/>
    <property type="project" value="TreeGrafter"/>
</dbReference>
<evidence type="ECO:0000313" key="6">
    <source>
        <dbReference type="Proteomes" id="UP000218366"/>
    </source>
</evidence>
<name>A0A2A4B5P9_9SPHN</name>
<accession>A0A2A4B5P9</accession>
<dbReference type="InterPro" id="IPR010982">
    <property type="entry name" value="Lambda_DNA-bd_dom_sf"/>
</dbReference>
<evidence type="ECO:0000313" key="5">
    <source>
        <dbReference type="EMBL" id="PCD03275.1"/>
    </source>
</evidence>
<dbReference type="Gene3D" id="1.10.260.40">
    <property type="entry name" value="lambda repressor-like DNA-binding domains"/>
    <property type="match status" value="1"/>
</dbReference>
<reference evidence="5 6" key="1">
    <citation type="submission" date="2017-09" db="EMBL/GenBank/DDBJ databases">
        <title>Sphingomonas spermidinifaciens 9NM-10, whole genome shotgun sequence.</title>
        <authorList>
            <person name="Feng G."/>
            <person name="Zhu H."/>
        </authorList>
    </citation>
    <scope>NUCLEOTIDE SEQUENCE [LARGE SCALE GENOMIC DNA]</scope>
    <source>
        <strain evidence="5 6">9NM-10</strain>
    </source>
</reference>
<dbReference type="CDD" id="cd06295">
    <property type="entry name" value="PBP1_CelR"/>
    <property type="match status" value="1"/>
</dbReference>
<dbReference type="Pfam" id="PF13377">
    <property type="entry name" value="Peripla_BP_3"/>
    <property type="match status" value="1"/>
</dbReference>
<evidence type="ECO:0000256" key="2">
    <source>
        <dbReference type="ARBA" id="ARBA00023125"/>
    </source>
</evidence>
<dbReference type="SMART" id="SM00354">
    <property type="entry name" value="HTH_LACI"/>
    <property type="match status" value="1"/>
</dbReference>
<evidence type="ECO:0000256" key="3">
    <source>
        <dbReference type="ARBA" id="ARBA00023163"/>
    </source>
</evidence>
<evidence type="ECO:0000259" key="4">
    <source>
        <dbReference type="PROSITE" id="PS50932"/>
    </source>
</evidence>
<dbReference type="InterPro" id="IPR028082">
    <property type="entry name" value="Peripla_BP_I"/>
</dbReference>
<dbReference type="AlphaFoldDB" id="A0A2A4B5P9"/>
<dbReference type="Pfam" id="PF00356">
    <property type="entry name" value="LacI"/>
    <property type="match status" value="1"/>
</dbReference>
<keyword evidence="1" id="KW-0805">Transcription regulation</keyword>
<dbReference type="PROSITE" id="PS50932">
    <property type="entry name" value="HTH_LACI_2"/>
    <property type="match status" value="1"/>
</dbReference>
<dbReference type="PANTHER" id="PTHR30146:SF120">
    <property type="entry name" value="ALANINE RACEMASE"/>
    <property type="match status" value="1"/>
</dbReference>
<dbReference type="SUPFAM" id="SSF53822">
    <property type="entry name" value="Periplasmic binding protein-like I"/>
    <property type="match status" value="1"/>
</dbReference>
<dbReference type="SUPFAM" id="SSF47413">
    <property type="entry name" value="lambda repressor-like DNA-binding domains"/>
    <property type="match status" value="1"/>
</dbReference>
<dbReference type="GO" id="GO:0000976">
    <property type="term" value="F:transcription cis-regulatory region binding"/>
    <property type="evidence" value="ECO:0007669"/>
    <property type="project" value="TreeGrafter"/>
</dbReference>
<dbReference type="EMBL" id="NWMW01000001">
    <property type="protein sequence ID" value="PCD03275.1"/>
    <property type="molecule type" value="Genomic_DNA"/>
</dbReference>
<keyword evidence="3" id="KW-0804">Transcription</keyword>
<keyword evidence="2" id="KW-0238">DNA-binding</keyword>
<dbReference type="OrthoDB" id="8433438at2"/>
<dbReference type="InterPro" id="IPR000843">
    <property type="entry name" value="HTH_LacI"/>
</dbReference>
<dbReference type="Proteomes" id="UP000218366">
    <property type="component" value="Unassembled WGS sequence"/>
</dbReference>
<keyword evidence="6" id="KW-1185">Reference proteome</keyword>
<gene>
    <name evidence="5" type="ORF">COC42_02385</name>
</gene>
<dbReference type="CDD" id="cd01392">
    <property type="entry name" value="HTH_LacI"/>
    <property type="match status" value="1"/>
</dbReference>
<organism evidence="5 6">
    <name type="scientific">Sphingomonas spermidinifaciens</name>
    <dbReference type="NCBI Taxonomy" id="1141889"/>
    <lineage>
        <taxon>Bacteria</taxon>
        <taxon>Pseudomonadati</taxon>
        <taxon>Pseudomonadota</taxon>
        <taxon>Alphaproteobacteria</taxon>
        <taxon>Sphingomonadales</taxon>
        <taxon>Sphingomonadaceae</taxon>
        <taxon>Sphingomonas</taxon>
    </lineage>
</organism>
<protein>
    <submittedName>
        <fullName evidence="5">LacI family transcriptional regulator</fullName>
    </submittedName>
</protein>
<dbReference type="PANTHER" id="PTHR30146">
    <property type="entry name" value="LACI-RELATED TRANSCRIPTIONAL REPRESSOR"/>
    <property type="match status" value="1"/>
</dbReference>